<organism evidence="1 2">
    <name type="scientific">Ruicaihuangia caeni</name>
    <dbReference type="NCBI Taxonomy" id="3042517"/>
    <lineage>
        <taxon>Bacteria</taxon>
        <taxon>Bacillati</taxon>
        <taxon>Actinomycetota</taxon>
        <taxon>Actinomycetes</taxon>
        <taxon>Micrococcales</taxon>
        <taxon>Microbacteriaceae</taxon>
        <taxon>Ruicaihuangia</taxon>
    </lineage>
</organism>
<protein>
    <submittedName>
        <fullName evidence="1">Methyltransferase</fullName>
    </submittedName>
</protein>
<dbReference type="AlphaFoldDB" id="A0AAW6T3W7"/>
<evidence type="ECO:0000313" key="1">
    <source>
        <dbReference type="EMBL" id="MDI2097771.1"/>
    </source>
</evidence>
<name>A0AAW6T3W7_9MICO</name>
<dbReference type="RefSeq" id="WP_281487551.1">
    <property type="nucleotide sequence ID" value="NZ_CP159582.1"/>
</dbReference>
<dbReference type="GO" id="GO:0008168">
    <property type="term" value="F:methyltransferase activity"/>
    <property type="evidence" value="ECO:0007669"/>
    <property type="project" value="UniProtKB-KW"/>
</dbReference>
<keyword evidence="1" id="KW-0489">Methyltransferase</keyword>
<keyword evidence="2" id="KW-1185">Reference proteome</keyword>
<reference evidence="1 2" key="1">
    <citation type="submission" date="2023-04" db="EMBL/GenBank/DDBJ databases">
        <title>Klugiella caeni sp. nov. isolated from the sludge of biochemical tank.</title>
        <authorList>
            <person name="Geng K."/>
        </authorList>
    </citation>
    <scope>NUCLEOTIDE SEQUENCE [LARGE SCALE GENOMIC DNA]</scope>
    <source>
        <strain evidence="1 2">YN-L-19</strain>
    </source>
</reference>
<keyword evidence="1" id="KW-0808">Transferase</keyword>
<comment type="caution">
    <text evidence="1">The sequence shown here is derived from an EMBL/GenBank/DDBJ whole genome shotgun (WGS) entry which is preliminary data.</text>
</comment>
<dbReference type="EMBL" id="JASATX010000001">
    <property type="protein sequence ID" value="MDI2097771.1"/>
    <property type="molecule type" value="Genomic_DNA"/>
</dbReference>
<accession>A0AAW6T3W7</accession>
<evidence type="ECO:0000313" key="2">
    <source>
        <dbReference type="Proteomes" id="UP001321506"/>
    </source>
</evidence>
<sequence length="69" mass="7400">MNEGVFDQTWVAIGPAGAVGAVHRVEGSFTFKLLSDGELRGRYDSLEAAKNALMAALPPGSARPEFREH</sequence>
<dbReference type="GO" id="GO:0032259">
    <property type="term" value="P:methylation"/>
    <property type="evidence" value="ECO:0007669"/>
    <property type="project" value="UniProtKB-KW"/>
</dbReference>
<dbReference type="Proteomes" id="UP001321506">
    <property type="component" value="Unassembled WGS sequence"/>
</dbReference>
<gene>
    <name evidence="1" type="ORF">QF206_02155</name>
</gene>
<proteinExistence type="predicted"/>